<reference evidence="1 2" key="1">
    <citation type="submission" date="2018-08" db="EMBL/GenBank/DDBJ databases">
        <title>Chitinophaga sp. K20C18050901, a novel bacterium isolated from forest soil.</title>
        <authorList>
            <person name="Wang C."/>
        </authorList>
    </citation>
    <scope>NUCLEOTIDE SEQUENCE [LARGE SCALE GENOMIC DNA]</scope>
    <source>
        <strain evidence="1 2">K20C18050901</strain>
    </source>
</reference>
<accession>A0A3E1P784</accession>
<name>A0A3E1P784_9BACT</name>
<dbReference type="RefSeq" id="WP_116851392.1">
    <property type="nucleotide sequence ID" value="NZ_QTJV01000001.1"/>
</dbReference>
<proteinExistence type="predicted"/>
<keyword evidence="2" id="KW-1185">Reference proteome</keyword>
<dbReference type="OrthoDB" id="652804at2"/>
<organism evidence="1 2">
    <name type="scientific">Chitinophaga silvisoli</name>
    <dbReference type="NCBI Taxonomy" id="2291814"/>
    <lineage>
        <taxon>Bacteria</taxon>
        <taxon>Pseudomonadati</taxon>
        <taxon>Bacteroidota</taxon>
        <taxon>Chitinophagia</taxon>
        <taxon>Chitinophagales</taxon>
        <taxon>Chitinophagaceae</taxon>
        <taxon>Chitinophaga</taxon>
    </lineage>
</organism>
<dbReference type="AlphaFoldDB" id="A0A3E1P784"/>
<protein>
    <submittedName>
        <fullName evidence="1">Uncharacterized protein</fullName>
    </submittedName>
</protein>
<gene>
    <name evidence="1" type="ORF">DXN04_00585</name>
</gene>
<evidence type="ECO:0000313" key="1">
    <source>
        <dbReference type="EMBL" id="RFM36046.1"/>
    </source>
</evidence>
<evidence type="ECO:0000313" key="2">
    <source>
        <dbReference type="Proteomes" id="UP000261174"/>
    </source>
</evidence>
<comment type="caution">
    <text evidence="1">The sequence shown here is derived from an EMBL/GenBank/DDBJ whole genome shotgun (WGS) entry which is preliminary data.</text>
</comment>
<dbReference type="EMBL" id="QTJV01000001">
    <property type="protein sequence ID" value="RFM36046.1"/>
    <property type="molecule type" value="Genomic_DNA"/>
</dbReference>
<dbReference type="Proteomes" id="UP000261174">
    <property type="component" value="Unassembled WGS sequence"/>
</dbReference>
<sequence>MDNLIDQLIIRWEQAFEDIQKLPAFKAAIKTIKYAEGSRYNLEKFDQHSFPADGPLSQEKQNHEYGFNDQGLPCYVAFSHEYNKLYWEGYYQYTDNLAEYIEFNTNTGTPSAITRVLFENGRKTATQRLVVNGRGTIYAHLKDDRAALIEKIKEDTHALFLTATSFEYNQDGNIIRSTSTHVTPGVGTYNSHDEYTYLDNQLDKIRTFDAEGNSRLTFSRNSANLSPQALVEKLATAMAEQIVRTLQGSELELPLAFLELGYHYADNYLPLLGIQSRQQVEQRLKNKELVFFTDNYLDSLIDIAPFEDLFAQMEQLMEEHDDMNIGRTALRKTAAILTKTKLFGKINTTADFAAYAIDWSIEGHSNEDLEEILLECGVEKETLAIWKENNFLSE</sequence>